<dbReference type="Gene3D" id="1.10.630.10">
    <property type="entry name" value="Cytochrome P450"/>
    <property type="match status" value="1"/>
</dbReference>
<sequence>MFINVWKKTRVFIYSNSLSINVSIHICPKQLSNMETLQCIALATLVFVLISYIAISPFRQPSKTNLPPSPPRRPIIGHLHLLYRPLHKSIDSLFKQHGPIIRLSFGSRPVVLVSSASAVEECFTKKDIVFLNRPRLLSAKRLNYNYTTITSSPHGDHWRNLRRLTSAEIFSTSGLVSSASTRFEEAHVLIKQMVNKWRRDHEKSDDQFVKVEFKSVFSKVGFNIVMRMLGVKPCFEAEEMLEAEKGGKRLEDLMKRFHPQEPFSLGDFFPFLWWLDRWFVGKKMIKLHQNRDVFIERLIEERRESMCSSGVTKEGEKGAAIIDVLLCLQRANPDYYTDDIIKGIVLIMFTPGTAALALFIEWAMALLLNNPHALTKTRDEIDSNIGRNRLLTESDLVKLPYLRNVINETLRLCNFAPILVPREASEDCTIGGYNISRGTMLLVNILAVHKDPNEWSEPTVFKPERFEGEGCERSGANWLPFGMGRRKCVGEGLALKTLGLIVGSMVQCFEWERVGEELVDMSAGMGSGFMAKAQPLEALYRPRDNLLEVFNQI</sequence>
<dbReference type="PROSITE" id="PS00086">
    <property type="entry name" value="CYTOCHROME_P450"/>
    <property type="match status" value="1"/>
</dbReference>
<keyword evidence="6 10" id="KW-0560">Oxidoreductase</keyword>
<evidence type="ECO:0000256" key="7">
    <source>
        <dbReference type="ARBA" id="ARBA00023004"/>
    </source>
</evidence>
<comment type="cofactor">
    <cofactor evidence="9">
        <name>heme</name>
        <dbReference type="ChEBI" id="CHEBI:30413"/>
    </cofactor>
</comment>
<dbReference type="InterPro" id="IPR002401">
    <property type="entry name" value="Cyt_P450_E_grp-I"/>
</dbReference>
<comment type="subcellular location">
    <subcellularLocation>
        <location evidence="1">Membrane</location>
    </subcellularLocation>
</comment>
<dbReference type="PANTHER" id="PTHR47947:SF13">
    <property type="entry name" value="CYTOCHROME P450, FAMILY 81, SUBFAMILY K, POLYPEPTIDE 1-RELATED"/>
    <property type="match status" value="1"/>
</dbReference>
<dbReference type="InterPro" id="IPR017972">
    <property type="entry name" value="Cyt_P450_CS"/>
</dbReference>
<dbReference type="GO" id="GO:0016705">
    <property type="term" value="F:oxidoreductase activity, acting on paired donors, with incorporation or reduction of molecular oxygen"/>
    <property type="evidence" value="ECO:0007669"/>
    <property type="project" value="InterPro"/>
</dbReference>
<evidence type="ECO:0000256" key="1">
    <source>
        <dbReference type="ARBA" id="ARBA00004370"/>
    </source>
</evidence>
<dbReference type="GO" id="GO:0020037">
    <property type="term" value="F:heme binding"/>
    <property type="evidence" value="ECO:0007669"/>
    <property type="project" value="InterPro"/>
</dbReference>
<dbReference type="Pfam" id="PF00067">
    <property type="entry name" value="p450"/>
    <property type="match status" value="1"/>
</dbReference>
<dbReference type="FunFam" id="1.10.630.10:FF:000026">
    <property type="entry name" value="Cytochrome P450 82C4"/>
    <property type="match status" value="1"/>
</dbReference>
<keyword evidence="2 9" id="KW-0349">Heme</keyword>
<dbReference type="GO" id="GO:0004497">
    <property type="term" value="F:monooxygenase activity"/>
    <property type="evidence" value="ECO:0007669"/>
    <property type="project" value="UniProtKB-KW"/>
</dbReference>
<comment type="caution">
    <text evidence="12">The sequence shown here is derived from an EMBL/GenBank/DDBJ whole genome shotgun (WGS) entry which is preliminary data.</text>
</comment>
<keyword evidence="8 11" id="KW-0472">Membrane</keyword>
<gene>
    <name evidence="12" type="ORF">Sjap_022771</name>
</gene>
<dbReference type="InterPro" id="IPR036396">
    <property type="entry name" value="Cyt_P450_sf"/>
</dbReference>
<dbReference type="PANTHER" id="PTHR47947">
    <property type="entry name" value="CYTOCHROME P450 82C3-RELATED"/>
    <property type="match status" value="1"/>
</dbReference>
<dbReference type="GO" id="GO:0016020">
    <property type="term" value="C:membrane"/>
    <property type="evidence" value="ECO:0007669"/>
    <property type="project" value="UniProtKB-SubCell"/>
</dbReference>
<dbReference type="InterPro" id="IPR001128">
    <property type="entry name" value="Cyt_P450"/>
</dbReference>
<dbReference type="InterPro" id="IPR050651">
    <property type="entry name" value="Plant_Cytochrome_P450_Monoox"/>
</dbReference>
<evidence type="ECO:0000256" key="2">
    <source>
        <dbReference type="ARBA" id="ARBA00022617"/>
    </source>
</evidence>
<comment type="similarity">
    <text evidence="10">Belongs to the cytochrome P450 family.</text>
</comment>
<evidence type="ECO:0000313" key="12">
    <source>
        <dbReference type="EMBL" id="KAK9097274.1"/>
    </source>
</evidence>
<name>A0AAP0HTB5_9MAGN</name>
<reference evidence="12 13" key="1">
    <citation type="submission" date="2024-01" db="EMBL/GenBank/DDBJ databases">
        <title>Genome assemblies of Stephania.</title>
        <authorList>
            <person name="Yang L."/>
        </authorList>
    </citation>
    <scope>NUCLEOTIDE SEQUENCE [LARGE SCALE GENOMIC DNA]</scope>
    <source>
        <strain evidence="12">QJT</strain>
        <tissue evidence="12">Leaf</tissue>
    </source>
</reference>
<dbReference type="Proteomes" id="UP001417504">
    <property type="component" value="Unassembled WGS sequence"/>
</dbReference>
<evidence type="ECO:0000256" key="6">
    <source>
        <dbReference type="ARBA" id="ARBA00023002"/>
    </source>
</evidence>
<dbReference type="GO" id="GO:0044550">
    <property type="term" value="P:secondary metabolite biosynthetic process"/>
    <property type="evidence" value="ECO:0007669"/>
    <property type="project" value="UniProtKB-ARBA"/>
</dbReference>
<keyword evidence="7 9" id="KW-0408">Iron</keyword>
<evidence type="ECO:0000256" key="8">
    <source>
        <dbReference type="ARBA" id="ARBA00023136"/>
    </source>
</evidence>
<evidence type="ECO:0000256" key="11">
    <source>
        <dbReference type="SAM" id="Phobius"/>
    </source>
</evidence>
<evidence type="ECO:0000256" key="5">
    <source>
        <dbReference type="ARBA" id="ARBA00022989"/>
    </source>
</evidence>
<dbReference type="SUPFAM" id="SSF48264">
    <property type="entry name" value="Cytochrome P450"/>
    <property type="match status" value="1"/>
</dbReference>
<keyword evidence="13" id="KW-1185">Reference proteome</keyword>
<protein>
    <recommendedName>
        <fullName evidence="14">Cytochrome P450</fullName>
    </recommendedName>
</protein>
<evidence type="ECO:0000256" key="4">
    <source>
        <dbReference type="ARBA" id="ARBA00022723"/>
    </source>
</evidence>
<accession>A0AAP0HTB5</accession>
<evidence type="ECO:0000256" key="10">
    <source>
        <dbReference type="RuleBase" id="RU000461"/>
    </source>
</evidence>
<evidence type="ECO:0008006" key="14">
    <source>
        <dbReference type="Google" id="ProtNLM"/>
    </source>
</evidence>
<dbReference type="EMBL" id="JBBNAE010000009">
    <property type="protein sequence ID" value="KAK9097274.1"/>
    <property type="molecule type" value="Genomic_DNA"/>
</dbReference>
<proteinExistence type="inferred from homology"/>
<keyword evidence="10" id="KW-0503">Monooxygenase</keyword>
<feature type="transmembrane region" description="Helical" evidence="11">
    <location>
        <begin position="39"/>
        <end position="58"/>
    </location>
</feature>
<dbReference type="GO" id="GO:0005506">
    <property type="term" value="F:iron ion binding"/>
    <property type="evidence" value="ECO:0007669"/>
    <property type="project" value="InterPro"/>
</dbReference>
<dbReference type="PRINTS" id="PR00463">
    <property type="entry name" value="EP450I"/>
</dbReference>
<keyword evidence="5 11" id="KW-1133">Transmembrane helix</keyword>
<dbReference type="PRINTS" id="PR00385">
    <property type="entry name" value="P450"/>
</dbReference>
<evidence type="ECO:0000313" key="13">
    <source>
        <dbReference type="Proteomes" id="UP001417504"/>
    </source>
</evidence>
<feature type="binding site" description="axial binding residue" evidence="9">
    <location>
        <position position="488"/>
    </location>
    <ligand>
        <name>heme</name>
        <dbReference type="ChEBI" id="CHEBI:30413"/>
    </ligand>
    <ligandPart>
        <name>Fe</name>
        <dbReference type="ChEBI" id="CHEBI:18248"/>
    </ligandPart>
</feature>
<evidence type="ECO:0000256" key="9">
    <source>
        <dbReference type="PIRSR" id="PIRSR602401-1"/>
    </source>
</evidence>
<keyword evidence="4 9" id="KW-0479">Metal-binding</keyword>
<keyword evidence="3 11" id="KW-0812">Transmembrane</keyword>
<organism evidence="12 13">
    <name type="scientific">Stephania japonica</name>
    <dbReference type="NCBI Taxonomy" id="461633"/>
    <lineage>
        <taxon>Eukaryota</taxon>
        <taxon>Viridiplantae</taxon>
        <taxon>Streptophyta</taxon>
        <taxon>Embryophyta</taxon>
        <taxon>Tracheophyta</taxon>
        <taxon>Spermatophyta</taxon>
        <taxon>Magnoliopsida</taxon>
        <taxon>Ranunculales</taxon>
        <taxon>Menispermaceae</taxon>
        <taxon>Menispermoideae</taxon>
        <taxon>Cissampelideae</taxon>
        <taxon>Stephania</taxon>
    </lineage>
</organism>
<dbReference type="AlphaFoldDB" id="A0AAP0HTB5"/>
<evidence type="ECO:0000256" key="3">
    <source>
        <dbReference type="ARBA" id="ARBA00022692"/>
    </source>
</evidence>